<dbReference type="GO" id="GO:0060072">
    <property type="term" value="F:large conductance calcium-activated potassium channel activity"/>
    <property type="evidence" value="ECO:0007669"/>
    <property type="project" value="TreeGrafter"/>
</dbReference>
<sequence>MIFLKNCSFINLQKGDLVTCQKSIEGGLIGMNCLVPGFTCFFANLLWRPRELSRDLDLTNVPGLYIRGSKCHLTCVRFSCSFYGMTFPDAVKVAFEKLEILLIGIYTRGQSSVEYRNVIPNPASKFVIVDGIMAHVIALSDAHAQKLENYCRECHGDVNVRASIALAPCQCTRSICVYQPVVVTSHMELAGMEMKKVISAEVPSSPSEMQLTVSPDYEFPLEEVATMASDVALTGTPSKPNQALDSSGMFYWCRPRSFDSCVMTHDEAALQAMSGHIVIFILDNPEGTPPGLHHIILPLRASIIPPNDLRKVVVVGMLDKIRDDWKRINMLPDITFIGGDPNLPAVIRASQVHSCHCAVVISPGIDATNAQDQDTIVQVLRLRSTKFTMQIRGRNRSLLYKAGEDLPLIILFDDEGHIRYISQVNSRTDYHYTVPYMSGQVLASSSLESLMIPAYYHPSLMHLLSCLVFGGSSSELAHMRPDGMSLTGPLQKNIPKERSHLKTTLTIWSMSDAKISAFIGKPYSELFIYALEKNYGICLGLYRLLETHCASPEQSPRNGLWGRAIRYVATSPPRDTIMLASDDVYILLPATIT</sequence>
<keyword evidence="16" id="KW-1185">Reference proteome</keyword>
<dbReference type="AlphaFoldDB" id="A0A1D1UTL7"/>
<keyword evidence="7" id="KW-0630">Potassium</keyword>
<organism evidence="15 16">
    <name type="scientific">Ramazzottius varieornatus</name>
    <name type="common">Water bear</name>
    <name type="synonym">Tardigrade</name>
    <dbReference type="NCBI Taxonomy" id="947166"/>
    <lineage>
        <taxon>Eukaryota</taxon>
        <taxon>Metazoa</taxon>
        <taxon>Ecdysozoa</taxon>
        <taxon>Tardigrada</taxon>
        <taxon>Eutardigrada</taxon>
        <taxon>Parachela</taxon>
        <taxon>Hypsibioidea</taxon>
        <taxon>Ramazzottiidae</taxon>
        <taxon>Ramazzottius</taxon>
    </lineage>
</organism>
<dbReference type="InterPro" id="IPR003929">
    <property type="entry name" value="K_chnl_BK_asu"/>
</dbReference>
<keyword evidence="4" id="KW-0812">Transmembrane</keyword>
<keyword evidence="3" id="KW-0633">Potassium transport</keyword>
<keyword evidence="10" id="KW-0472">Membrane</keyword>
<feature type="domain" description="Calcium-activated potassium channel BK alpha subunit" evidence="12">
    <location>
        <begin position="18"/>
        <end position="105"/>
    </location>
</feature>
<evidence type="ECO:0000313" key="16">
    <source>
        <dbReference type="Proteomes" id="UP000186922"/>
    </source>
</evidence>
<dbReference type="GO" id="GO:0034702">
    <property type="term" value="C:monoatomic ion channel complex"/>
    <property type="evidence" value="ECO:0007669"/>
    <property type="project" value="UniProtKB-KW"/>
</dbReference>
<keyword evidence="2" id="KW-0813">Transport</keyword>
<keyword evidence="11" id="KW-0407">Ion channel</keyword>
<evidence type="ECO:0000259" key="12">
    <source>
        <dbReference type="Pfam" id="PF03493"/>
    </source>
</evidence>
<proteinExistence type="predicted"/>
<dbReference type="Pfam" id="PF21014">
    <property type="entry name" value="Slowpoke_C"/>
    <property type="match status" value="1"/>
</dbReference>
<dbReference type="Pfam" id="PF03493">
    <property type="entry name" value="BK_channel_a"/>
    <property type="match status" value="1"/>
</dbReference>
<evidence type="ECO:0000256" key="5">
    <source>
        <dbReference type="ARBA" id="ARBA00022826"/>
    </source>
</evidence>
<evidence type="ECO:0000256" key="2">
    <source>
        <dbReference type="ARBA" id="ARBA00022448"/>
    </source>
</evidence>
<protein>
    <submittedName>
        <fullName evidence="15">Uncharacterized protein</fullName>
    </submittedName>
</protein>
<evidence type="ECO:0000256" key="6">
    <source>
        <dbReference type="ARBA" id="ARBA00022882"/>
    </source>
</evidence>
<evidence type="ECO:0000259" key="13">
    <source>
        <dbReference type="Pfam" id="PF21014"/>
    </source>
</evidence>
<dbReference type="Proteomes" id="UP000186922">
    <property type="component" value="Unassembled WGS sequence"/>
</dbReference>
<keyword evidence="6" id="KW-0851">Voltage-gated channel</keyword>
<evidence type="ECO:0000259" key="14">
    <source>
        <dbReference type="Pfam" id="PF22614"/>
    </source>
</evidence>
<name>A0A1D1UTL7_RAMVA</name>
<dbReference type="PANTHER" id="PTHR10027">
    <property type="entry name" value="CALCIUM-ACTIVATED POTASSIUM CHANNEL ALPHA CHAIN"/>
    <property type="match status" value="1"/>
</dbReference>
<evidence type="ECO:0000256" key="3">
    <source>
        <dbReference type="ARBA" id="ARBA00022538"/>
    </source>
</evidence>
<dbReference type="InterPro" id="IPR003148">
    <property type="entry name" value="RCK_N"/>
</dbReference>
<dbReference type="InterPro" id="IPR047871">
    <property type="entry name" value="K_chnl_Slo-like"/>
</dbReference>
<keyword evidence="8" id="KW-1133">Transmembrane helix</keyword>
<dbReference type="PANTHER" id="PTHR10027:SF33">
    <property type="entry name" value="CALCIUM-ACTIVATED POTASSIUM CHANNEL SUBUNIT ALPHA-1-RELATED"/>
    <property type="match status" value="1"/>
</dbReference>
<reference evidence="15 16" key="1">
    <citation type="journal article" date="2016" name="Nat. Commun.">
        <title>Extremotolerant tardigrade genome and improved radiotolerance of human cultured cells by tardigrade-unique protein.</title>
        <authorList>
            <person name="Hashimoto T."/>
            <person name="Horikawa D.D."/>
            <person name="Saito Y."/>
            <person name="Kuwahara H."/>
            <person name="Kozuka-Hata H."/>
            <person name="Shin-I T."/>
            <person name="Minakuchi Y."/>
            <person name="Ohishi K."/>
            <person name="Motoyama A."/>
            <person name="Aizu T."/>
            <person name="Enomoto A."/>
            <person name="Kondo K."/>
            <person name="Tanaka S."/>
            <person name="Hara Y."/>
            <person name="Koshikawa S."/>
            <person name="Sagara H."/>
            <person name="Miura T."/>
            <person name="Yokobori S."/>
            <person name="Miyagawa K."/>
            <person name="Suzuki Y."/>
            <person name="Kubo T."/>
            <person name="Oyama M."/>
            <person name="Kohara Y."/>
            <person name="Fujiyama A."/>
            <person name="Arakawa K."/>
            <person name="Katayama T."/>
            <person name="Toyoda A."/>
            <person name="Kunieda T."/>
        </authorList>
    </citation>
    <scope>NUCLEOTIDE SEQUENCE [LARGE SCALE GENOMIC DNA]</scope>
    <source>
        <strain evidence="15 16">YOKOZUNA-1</strain>
    </source>
</reference>
<evidence type="ECO:0000313" key="15">
    <source>
        <dbReference type="EMBL" id="GAU91052.1"/>
    </source>
</evidence>
<dbReference type="InterPro" id="IPR048735">
    <property type="entry name" value="Slowpoke-like_C"/>
</dbReference>
<evidence type="ECO:0000256" key="1">
    <source>
        <dbReference type="ARBA" id="ARBA00004141"/>
    </source>
</evidence>
<evidence type="ECO:0000256" key="10">
    <source>
        <dbReference type="ARBA" id="ARBA00023136"/>
    </source>
</evidence>
<keyword evidence="9" id="KW-0406">Ion transport</keyword>
<dbReference type="Pfam" id="PF22614">
    <property type="entry name" value="Slo-like_RCK"/>
    <property type="match status" value="1"/>
</dbReference>
<evidence type="ECO:0000256" key="11">
    <source>
        <dbReference type="ARBA" id="ARBA00023303"/>
    </source>
</evidence>
<evidence type="ECO:0000256" key="7">
    <source>
        <dbReference type="ARBA" id="ARBA00022958"/>
    </source>
</evidence>
<feature type="domain" description="RCK N-terminal" evidence="14">
    <location>
        <begin position="273"/>
        <end position="387"/>
    </location>
</feature>
<dbReference type="STRING" id="947166.A0A1D1UTL7"/>
<accession>A0A1D1UTL7</accession>
<evidence type="ECO:0000256" key="8">
    <source>
        <dbReference type="ARBA" id="ARBA00022989"/>
    </source>
</evidence>
<comment type="caution">
    <text evidence="15">The sequence shown here is derived from an EMBL/GenBank/DDBJ whole genome shotgun (WGS) entry which is preliminary data.</text>
</comment>
<evidence type="ECO:0000256" key="9">
    <source>
        <dbReference type="ARBA" id="ARBA00023065"/>
    </source>
</evidence>
<gene>
    <name evidence="15" type="primary">RvY_03381-1</name>
    <name evidence="15" type="synonym">RvY_03381.1</name>
    <name evidence="15" type="ORF">RvY_03381</name>
</gene>
<comment type="subcellular location">
    <subcellularLocation>
        <location evidence="1">Membrane</location>
        <topology evidence="1">Multi-pass membrane protein</topology>
    </subcellularLocation>
</comment>
<evidence type="ECO:0000256" key="4">
    <source>
        <dbReference type="ARBA" id="ARBA00022692"/>
    </source>
</evidence>
<dbReference type="EMBL" id="BDGG01000001">
    <property type="protein sequence ID" value="GAU91052.1"/>
    <property type="molecule type" value="Genomic_DNA"/>
</dbReference>
<keyword evidence="5" id="KW-0631">Potassium channel</keyword>
<feature type="domain" description="Ca2+-activated K+ channel Slowpoke-like C-terminal" evidence="13">
    <location>
        <begin position="461"/>
        <end position="587"/>
    </location>
</feature>